<feature type="non-terminal residue" evidence="2">
    <location>
        <position position="342"/>
    </location>
</feature>
<name>A0A8T9BQ74_9HELO</name>
<dbReference type="AlphaFoldDB" id="A0A8T9BQ74"/>
<sequence length="342" mass="38456">VTVKVEVKGEVILVAITDRQPGLAMASSSEDLSRRSYAHRTAAATPTKRALAASQSSSSSLSLPPKRATPLPIQTIVQIPEDQVWGLRKEDLRNYFLALQVYALNPYPLGPLSPPSTSLDPKASGPADLPPLLKLPLEIRRLVYTHLLPPPCSPPIRGPHPRQLQNYIHLSQPIPVSLLRLNHQIRSEALPLLYGSPSQTVYIKIDYDVWGHKTRRSDLVLTSALTSCIKNIHLSIHLGSEKRANRPVGETYARLQEVKKGIKKLDKWLSGADIQRMEISWQEPPQTFTWPQKKEVLDGLRPLRAVSVLPGEINWGLDWNKGRRFRFEVEYLKDLERGEQSD</sequence>
<keyword evidence="3" id="KW-1185">Reference proteome</keyword>
<evidence type="ECO:0000313" key="3">
    <source>
        <dbReference type="Proteomes" id="UP000469559"/>
    </source>
</evidence>
<protein>
    <submittedName>
        <fullName evidence="2">Uncharacterized protein</fullName>
    </submittedName>
</protein>
<organism evidence="2 3">
    <name type="scientific">Lachnellula arida</name>
    <dbReference type="NCBI Taxonomy" id="1316785"/>
    <lineage>
        <taxon>Eukaryota</taxon>
        <taxon>Fungi</taxon>
        <taxon>Dikarya</taxon>
        <taxon>Ascomycota</taxon>
        <taxon>Pezizomycotina</taxon>
        <taxon>Leotiomycetes</taxon>
        <taxon>Helotiales</taxon>
        <taxon>Lachnaceae</taxon>
        <taxon>Lachnellula</taxon>
    </lineage>
</organism>
<dbReference type="OrthoDB" id="2951834at2759"/>
<comment type="caution">
    <text evidence="2">The sequence shown here is derived from an EMBL/GenBank/DDBJ whole genome shotgun (WGS) entry which is preliminary data.</text>
</comment>
<proteinExistence type="predicted"/>
<gene>
    <name evidence="2" type="ORF">LARI1_G000007</name>
</gene>
<dbReference type="EMBL" id="QGMF01000002">
    <property type="protein sequence ID" value="TVY21955.1"/>
    <property type="molecule type" value="Genomic_DNA"/>
</dbReference>
<feature type="region of interest" description="Disordered" evidence="1">
    <location>
        <begin position="24"/>
        <end position="66"/>
    </location>
</feature>
<feature type="compositionally biased region" description="Low complexity" evidence="1">
    <location>
        <begin position="39"/>
        <end position="63"/>
    </location>
</feature>
<dbReference type="Proteomes" id="UP000469559">
    <property type="component" value="Unassembled WGS sequence"/>
</dbReference>
<accession>A0A8T9BQ74</accession>
<evidence type="ECO:0000313" key="2">
    <source>
        <dbReference type="EMBL" id="TVY21955.1"/>
    </source>
</evidence>
<evidence type="ECO:0000256" key="1">
    <source>
        <dbReference type="SAM" id="MobiDB-lite"/>
    </source>
</evidence>
<reference evidence="2 3" key="1">
    <citation type="submission" date="2018-05" db="EMBL/GenBank/DDBJ databases">
        <title>Whole genome sequencing for identification of molecular markers to develop diagnostic detection tools for the regulated plant pathogen Lachnellula willkommii.</title>
        <authorList>
            <person name="Giroux E."/>
            <person name="Bilodeau G."/>
        </authorList>
    </citation>
    <scope>NUCLEOTIDE SEQUENCE [LARGE SCALE GENOMIC DNA]</scope>
    <source>
        <strain evidence="2 3">CBS 203.66</strain>
    </source>
</reference>